<organism evidence="4 6">
    <name type="scientific">Mediterraneibacter gnavus</name>
    <name type="common">Ruminococcus gnavus</name>
    <dbReference type="NCBI Taxonomy" id="33038"/>
    <lineage>
        <taxon>Bacteria</taxon>
        <taxon>Bacillati</taxon>
        <taxon>Bacillota</taxon>
        <taxon>Clostridia</taxon>
        <taxon>Lachnospirales</taxon>
        <taxon>Lachnospiraceae</taxon>
        <taxon>Mediterraneibacter</taxon>
    </lineage>
</organism>
<comment type="caution">
    <text evidence="4">The sequence shown here is derived from an EMBL/GenBank/DDBJ whole genome shotgun (WGS) entry which is preliminary data.</text>
</comment>
<name>A0A2N5NLU6_MEDGN</name>
<dbReference type="Proteomes" id="UP001296580">
    <property type="component" value="Unassembled WGS sequence"/>
</dbReference>
<proteinExistence type="predicted"/>
<dbReference type="Gene3D" id="3.40.630.30">
    <property type="match status" value="1"/>
</dbReference>
<evidence type="ECO:0000256" key="1">
    <source>
        <dbReference type="ARBA" id="ARBA00022679"/>
    </source>
</evidence>
<dbReference type="AlphaFoldDB" id="A0A2N5NLU6"/>
<evidence type="ECO:0000313" key="5">
    <source>
        <dbReference type="EMBL" id="RGQ69983.1"/>
    </source>
</evidence>
<keyword evidence="2" id="KW-0012">Acyltransferase</keyword>
<dbReference type="Proteomes" id="UP000286137">
    <property type="component" value="Unassembled WGS sequence"/>
</dbReference>
<evidence type="ECO:0000313" key="3">
    <source>
        <dbReference type="EMBL" id="NSI58892.1"/>
    </source>
</evidence>
<reference evidence="3" key="3">
    <citation type="journal article" date="2020" name="Cell Host Microbe">
        <title>Functional and Genomic Variation between Human-Derived Isolates of Lachnospiraceae Reveals Inter- and Intra-Species Diversity.</title>
        <authorList>
            <person name="Sorbara M.T."/>
            <person name="Littmann E.R."/>
            <person name="Fontana E."/>
            <person name="Moody T.U."/>
            <person name="Kohout C.E."/>
            <person name="Gjonbalaj M."/>
            <person name="Eaton V."/>
            <person name="Seok R."/>
            <person name="Leiner I.M."/>
            <person name="Pamer E.G."/>
        </authorList>
    </citation>
    <scope>NUCLEOTIDE SEQUENCE</scope>
    <source>
        <strain evidence="3">MSK.15.32</strain>
    </source>
</reference>
<keyword evidence="1 4" id="KW-0808">Transferase</keyword>
<evidence type="ECO:0000313" key="7">
    <source>
        <dbReference type="Proteomes" id="UP000286137"/>
    </source>
</evidence>
<reference evidence="5 7" key="2">
    <citation type="submission" date="2018-08" db="EMBL/GenBank/DDBJ databases">
        <title>A genome reference for cultivated species of the human gut microbiota.</title>
        <authorList>
            <person name="Zou Y."/>
            <person name="Xue W."/>
            <person name="Luo G."/>
        </authorList>
    </citation>
    <scope>NUCLEOTIDE SEQUENCE [LARGE SCALE GENOMIC DNA]</scope>
    <source>
        <strain evidence="5 7">AF27-4BH</strain>
    </source>
</reference>
<reference evidence="4 6" key="1">
    <citation type="journal article" date="2017" name="Genome Med.">
        <title>A novel Ruminococcus gnavus clade enriched in inflammatory bowel disease patients.</title>
        <authorList>
            <person name="Hall A.B."/>
            <person name="Yassour M."/>
            <person name="Sauk J."/>
            <person name="Garner A."/>
            <person name="Jiang X."/>
            <person name="Arthur T."/>
            <person name="Lagoudas G.K."/>
            <person name="Vatanen T."/>
            <person name="Fornelos N."/>
            <person name="Wilson R."/>
            <person name="Bertha M."/>
            <person name="Cohen M."/>
            <person name="Garber J."/>
            <person name="Khalili H."/>
            <person name="Gevers D."/>
            <person name="Ananthakrishnan A.N."/>
            <person name="Kugathasan S."/>
            <person name="Lander E.S."/>
            <person name="Blainey P."/>
            <person name="Vlamakis H."/>
            <person name="Xavier R.J."/>
            <person name="Huttenhower C."/>
        </authorList>
    </citation>
    <scope>NUCLEOTIDE SEQUENCE [LARGE SCALE GENOMIC DNA]</scope>
    <source>
        <strain evidence="4 6">RJX1118</strain>
    </source>
</reference>
<dbReference type="EMBL" id="QRTJ01000006">
    <property type="protein sequence ID" value="RGQ69983.1"/>
    <property type="molecule type" value="Genomic_DNA"/>
</dbReference>
<gene>
    <name evidence="4" type="ORF">CDL18_02660</name>
    <name evidence="5" type="ORF">DWY88_04960</name>
    <name evidence="3" type="ORF">G4993_10845</name>
</gene>
<dbReference type="PANTHER" id="PTHR36449">
    <property type="entry name" value="ACETYLTRANSFERASE-RELATED"/>
    <property type="match status" value="1"/>
</dbReference>
<evidence type="ECO:0000313" key="6">
    <source>
        <dbReference type="Proteomes" id="UP000234849"/>
    </source>
</evidence>
<protein>
    <submittedName>
        <fullName evidence="4">GNAT family acetyltransferase</fullName>
    </submittedName>
</protein>
<reference evidence="3" key="4">
    <citation type="submission" date="2020-02" db="EMBL/GenBank/DDBJ databases">
        <authorList>
            <person name="Littmann E."/>
            <person name="Sorbara M."/>
        </authorList>
    </citation>
    <scope>NUCLEOTIDE SEQUENCE</scope>
    <source>
        <strain evidence="3">MSK.15.32</strain>
    </source>
</reference>
<dbReference type="EMBL" id="JAAIRV010000020">
    <property type="protein sequence ID" value="NSI58892.1"/>
    <property type="molecule type" value="Genomic_DNA"/>
</dbReference>
<dbReference type="Proteomes" id="UP000234849">
    <property type="component" value="Unassembled WGS sequence"/>
</dbReference>
<dbReference type="PANTHER" id="PTHR36449:SF1">
    <property type="entry name" value="ACETYLTRANSFERASE"/>
    <property type="match status" value="1"/>
</dbReference>
<sequence>MYEISKFSTVNIREYLAESKDAEIGEDVLLRIFSDFSCPINPDVEQFLKERAIEFTKKNQSVTYLVISSDDGELLGYFTIAVKPITVNADNFSGTVRRKISRVSELDEASHSYNLSAYLIAQIGKNYTEGLNNRITGKELLELAIDQVKDLQYQAGGMVIFLEAENKKSLMKFYQDENNFKMFSTRKSKSTVNEPHTLVQLLKTL</sequence>
<dbReference type="GO" id="GO:0016746">
    <property type="term" value="F:acyltransferase activity"/>
    <property type="evidence" value="ECO:0007669"/>
    <property type="project" value="UniProtKB-KW"/>
</dbReference>
<evidence type="ECO:0000256" key="2">
    <source>
        <dbReference type="ARBA" id="ARBA00023315"/>
    </source>
</evidence>
<dbReference type="EMBL" id="NIHM01000002">
    <property type="protein sequence ID" value="PLT57875.1"/>
    <property type="molecule type" value="Genomic_DNA"/>
</dbReference>
<accession>A0A2N5NLU6</accession>
<dbReference type="RefSeq" id="WP_009244050.1">
    <property type="nucleotide sequence ID" value="NZ_AP031446.1"/>
</dbReference>
<evidence type="ECO:0000313" key="4">
    <source>
        <dbReference type="EMBL" id="PLT57875.1"/>
    </source>
</evidence>